<dbReference type="InterPro" id="IPR051706">
    <property type="entry name" value="Glycosyltransferase_domain"/>
</dbReference>
<feature type="compositionally biased region" description="Low complexity" evidence="3">
    <location>
        <begin position="559"/>
        <end position="579"/>
    </location>
</feature>
<dbReference type="OrthoDB" id="3647at2759"/>
<organism evidence="5 6">
    <name type="scientific">Testicularia cyperi</name>
    <dbReference type="NCBI Taxonomy" id="1882483"/>
    <lineage>
        <taxon>Eukaryota</taxon>
        <taxon>Fungi</taxon>
        <taxon>Dikarya</taxon>
        <taxon>Basidiomycota</taxon>
        <taxon>Ustilaginomycotina</taxon>
        <taxon>Ustilaginomycetes</taxon>
        <taxon>Ustilaginales</taxon>
        <taxon>Anthracoideaceae</taxon>
        <taxon>Testicularia</taxon>
    </lineage>
</organism>
<sequence length="721" mass="78767">MASLISRRASHILLILLGLFLAGTIVVLTTVNAYFSIDGSAYILPEELGTWDEIRFGSSPDGPDSWAARIPWIAKMTHHSSSKASTSSNLTSYLAAPSPSQEAAAARSSSDDLVARPQPWRDNSVKAWDPSNPPEKIPRIIHQTWKDDHLPPRWQAIRDECAAMHPDYEYKLWTDADSRKFIAQHYEWFLPVFDGYPYPIQRADAIRYFVLHHYGGIYMDLDIGCLRRFDPLLRFEVVLPKTIPVGVSNDVMLSAKGHPFMDQLIHNLVTFNHQYLTNYPTVMFSTGPMFVSASYGLYVDVHGPATPSTPKQPDAGFRGVRVLPKSLYGKNVKPSEAPDSFFSHFYGSSWHANDAGFLIFLRKYGRLLIFIGVCVVAYGLVRTLLPKVLWRFTGSGSGGFGSSSSSRRRRSEQGWIRLPVGPMSSRSISRRRSKRRSTADEDRSLAMDNLRSTSNGSGYDADGIASTSAANPSRHQMPAPRPHKLSLPLFQMQDPEPMTADPAPQSVLAWMGQTLSRPSSRNDTINELEANRSSSNDSPPKKKGVLYLPAYFVRGDDGSSSSSQQLSPSSSSTSSQIQSGVGQGFPHSHANSLSPLSSLAAGAGGASHSLGQWASSLIPANWRVPSPAPSHGSRRSRLSQDVDLESLGSQDGENDEQPLLYGRSSIDHTRMGSANSPAQSLAASRQAVPTPPPPPYEDSAATAGSPTGESLSIRKDSKQGV</sequence>
<evidence type="ECO:0000256" key="2">
    <source>
        <dbReference type="ARBA" id="ARBA00022679"/>
    </source>
</evidence>
<evidence type="ECO:0000313" key="6">
    <source>
        <dbReference type="Proteomes" id="UP000246740"/>
    </source>
</evidence>
<name>A0A317XTZ9_9BASI</name>
<dbReference type="Gene3D" id="3.90.550.20">
    <property type="match status" value="1"/>
</dbReference>
<dbReference type="Proteomes" id="UP000246740">
    <property type="component" value="Unassembled WGS sequence"/>
</dbReference>
<dbReference type="InParanoid" id="A0A317XTZ9"/>
<dbReference type="GO" id="GO:0000030">
    <property type="term" value="F:mannosyltransferase activity"/>
    <property type="evidence" value="ECO:0007669"/>
    <property type="project" value="TreeGrafter"/>
</dbReference>
<dbReference type="InterPro" id="IPR007577">
    <property type="entry name" value="GlycoTrfase_DXD_sugar-bd_CS"/>
</dbReference>
<evidence type="ECO:0000313" key="5">
    <source>
        <dbReference type="EMBL" id="PWZ00781.1"/>
    </source>
</evidence>
<evidence type="ECO:0000256" key="3">
    <source>
        <dbReference type="SAM" id="MobiDB-lite"/>
    </source>
</evidence>
<keyword evidence="4" id="KW-1133">Transmembrane helix</keyword>
<feature type="compositionally biased region" description="Polar residues" evidence="3">
    <location>
        <begin position="672"/>
        <end position="683"/>
    </location>
</feature>
<feature type="compositionally biased region" description="Basic and acidic residues" evidence="3">
    <location>
        <begin position="712"/>
        <end position="721"/>
    </location>
</feature>
<feature type="region of interest" description="Disordered" evidence="3">
    <location>
        <begin position="624"/>
        <end position="721"/>
    </location>
</feature>
<proteinExistence type="inferred from homology"/>
<protein>
    <recommendedName>
        <fullName evidence="7">Glycosyltransferase family 32 protein</fullName>
    </recommendedName>
</protein>
<dbReference type="PANTHER" id="PTHR32385">
    <property type="entry name" value="MANNOSYL PHOSPHORYLINOSITOL CERAMIDE SYNTHASE"/>
    <property type="match status" value="1"/>
</dbReference>
<reference evidence="5 6" key="1">
    <citation type="journal article" date="2018" name="Mol. Biol. Evol.">
        <title>Broad Genomic Sampling Reveals a Smut Pathogenic Ancestry of the Fungal Clade Ustilaginomycotina.</title>
        <authorList>
            <person name="Kijpornyongpan T."/>
            <person name="Mondo S.J."/>
            <person name="Barry K."/>
            <person name="Sandor L."/>
            <person name="Lee J."/>
            <person name="Lipzen A."/>
            <person name="Pangilinan J."/>
            <person name="LaButti K."/>
            <person name="Hainaut M."/>
            <person name="Henrissat B."/>
            <person name="Grigoriev I.V."/>
            <person name="Spatafora J.W."/>
            <person name="Aime M.C."/>
        </authorList>
    </citation>
    <scope>NUCLEOTIDE SEQUENCE [LARGE SCALE GENOMIC DNA]</scope>
    <source>
        <strain evidence="5 6">MCA 3645</strain>
    </source>
</reference>
<dbReference type="GO" id="GO:0016020">
    <property type="term" value="C:membrane"/>
    <property type="evidence" value="ECO:0007669"/>
    <property type="project" value="GOC"/>
</dbReference>
<keyword evidence="6" id="KW-1185">Reference proteome</keyword>
<feature type="transmembrane region" description="Helical" evidence="4">
    <location>
        <begin position="12"/>
        <end position="35"/>
    </location>
</feature>
<dbReference type="SUPFAM" id="SSF53448">
    <property type="entry name" value="Nucleotide-diphospho-sugar transferases"/>
    <property type="match status" value="1"/>
</dbReference>
<accession>A0A317XTZ9</accession>
<dbReference type="AlphaFoldDB" id="A0A317XTZ9"/>
<gene>
    <name evidence="5" type="ORF">BCV70DRAFT_100948</name>
</gene>
<evidence type="ECO:0000256" key="4">
    <source>
        <dbReference type="SAM" id="Phobius"/>
    </source>
</evidence>
<keyword evidence="2" id="KW-0808">Transferase</keyword>
<keyword evidence="4" id="KW-0472">Membrane</keyword>
<feature type="region of interest" description="Disordered" evidence="3">
    <location>
        <begin position="396"/>
        <end position="483"/>
    </location>
</feature>
<dbReference type="InterPro" id="IPR029044">
    <property type="entry name" value="Nucleotide-diphossugar_trans"/>
</dbReference>
<dbReference type="PANTHER" id="PTHR32385:SF15">
    <property type="entry name" value="INOSITOL PHOSPHOCERAMIDE MANNOSYLTRANSFERASE 1"/>
    <property type="match status" value="1"/>
</dbReference>
<dbReference type="STRING" id="1882483.A0A317XTZ9"/>
<evidence type="ECO:0000256" key="1">
    <source>
        <dbReference type="ARBA" id="ARBA00009003"/>
    </source>
</evidence>
<dbReference type="EMBL" id="KZ819192">
    <property type="protein sequence ID" value="PWZ00781.1"/>
    <property type="molecule type" value="Genomic_DNA"/>
</dbReference>
<evidence type="ECO:0008006" key="7">
    <source>
        <dbReference type="Google" id="ProtNLM"/>
    </source>
</evidence>
<dbReference type="FunFam" id="3.90.550.20:FF:000005">
    <property type="entry name" value="Unplaced genomic scaffold supercont1.17, whole genome shotgun sequence"/>
    <property type="match status" value="1"/>
</dbReference>
<comment type="similarity">
    <text evidence="1">Belongs to the glycosyltransferase 32 family.</text>
</comment>
<dbReference type="GO" id="GO:0051999">
    <property type="term" value="P:mannosyl-inositol phosphorylceramide biosynthetic process"/>
    <property type="evidence" value="ECO:0007669"/>
    <property type="project" value="TreeGrafter"/>
</dbReference>
<feature type="compositionally biased region" description="Polar residues" evidence="3">
    <location>
        <begin position="465"/>
        <end position="474"/>
    </location>
</feature>
<dbReference type="Pfam" id="PF04488">
    <property type="entry name" value="Gly_transf_sug"/>
    <property type="match status" value="1"/>
</dbReference>
<keyword evidence="4" id="KW-0812">Transmembrane</keyword>
<feature type="region of interest" description="Disordered" evidence="3">
    <location>
        <begin position="556"/>
        <end position="589"/>
    </location>
</feature>